<name>A0A399SVZ8_9BACT</name>
<evidence type="ECO:0000256" key="1">
    <source>
        <dbReference type="ARBA" id="ARBA00004141"/>
    </source>
</evidence>
<dbReference type="Gene3D" id="1.20.1540.10">
    <property type="entry name" value="Rhomboid-like"/>
    <property type="match status" value="1"/>
</dbReference>
<dbReference type="InterPro" id="IPR022764">
    <property type="entry name" value="Peptidase_S54_rhomboid_dom"/>
</dbReference>
<gene>
    <name evidence="7" type="ORF">D1614_20050</name>
</gene>
<evidence type="ECO:0000313" key="7">
    <source>
        <dbReference type="EMBL" id="RIJ46265.1"/>
    </source>
</evidence>
<keyword evidence="7" id="KW-0378">Hydrolase</keyword>
<keyword evidence="4 5" id="KW-0472">Membrane</keyword>
<feature type="transmembrane region" description="Helical" evidence="5">
    <location>
        <begin position="167"/>
        <end position="186"/>
    </location>
</feature>
<keyword evidence="3 5" id="KW-1133">Transmembrane helix</keyword>
<organism evidence="7 8">
    <name type="scientific">Maribellus luteus</name>
    <dbReference type="NCBI Taxonomy" id="2305463"/>
    <lineage>
        <taxon>Bacteria</taxon>
        <taxon>Pseudomonadati</taxon>
        <taxon>Bacteroidota</taxon>
        <taxon>Bacteroidia</taxon>
        <taxon>Marinilabiliales</taxon>
        <taxon>Prolixibacteraceae</taxon>
        <taxon>Maribellus</taxon>
    </lineage>
</organism>
<evidence type="ECO:0000256" key="2">
    <source>
        <dbReference type="ARBA" id="ARBA00022692"/>
    </source>
</evidence>
<protein>
    <submittedName>
        <fullName evidence="7">Rhomboid family intramembrane serine protease</fullName>
    </submittedName>
</protein>
<dbReference type="AlphaFoldDB" id="A0A399SVZ8"/>
<comment type="subcellular location">
    <subcellularLocation>
        <location evidence="1">Membrane</location>
        <topology evidence="1">Multi-pass membrane protein</topology>
    </subcellularLocation>
</comment>
<dbReference type="Proteomes" id="UP000265926">
    <property type="component" value="Unassembled WGS sequence"/>
</dbReference>
<proteinExistence type="predicted"/>
<evidence type="ECO:0000259" key="6">
    <source>
        <dbReference type="Pfam" id="PF01694"/>
    </source>
</evidence>
<dbReference type="InterPro" id="IPR035952">
    <property type="entry name" value="Rhomboid-like_sf"/>
</dbReference>
<dbReference type="RefSeq" id="WP_119439769.1">
    <property type="nucleotide sequence ID" value="NZ_QWGR01000016.1"/>
</dbReference>
<keyword evidence="2 5" id="KW-0812">Transmembrane</keyword>
<evidence type="ECO:0000313" key="8">
    <source>
        <dbReference type="Proteomes" id="UP000265926"/>
    </source>
</evidence>
<feature type="domain" description="Peptidase S54 rhomboid" evidence="6">
    <location>
        <begin position="49"/>
        <end position="170"/>
    </location>
</feature>
<accession>A0A399SVZ8</accession>
<dbReference type="OrthoDB" id="1493842at2"/>
<dbReference type="Pfam" id="PF01694">
    <property type="entry name" value="Rhomboid"/>
    <property type="match status" value="1"/>
</dbReference>
<feature type="transmembrane region" description="Helical" evidence="5">
    <location>
        <begin position="89"/>
        <end position="107"/>
    </location>
</feature>
<feature type="transmembrane region" description="Helical" evidence="5">
    <location>
        <begin position="144"/>
        <end position="161"/>
    </location>
</feature>
<feature type="transmembrane region" description="Helical" evidence="5">
    <location>
        <begin position="119"/>
        <end position="137"/>
    </location>
</feature>
<evidence type="ECO:0000256" key="3">
    <source>
        <dbReference type="ARBA" id="ARBA00022989"/>
    </source>
</evidence>
<reference evidence="7 8" key="1">
    <citation type="submission" date="2018-08" db="EMBL/GenBank/DDBJ databases">
        <title>Pallidiluteibacterium maritimus gen. nov., sp. nov., isolated from coastal sediment.</title>
        <authorList>
            <person name="Zhou L.Y."/>
        </authorList>
    </citation>
    <scope>NUCLEOTIDE SEQUENCE [LARGE SCALE GENOMIC DNA]</scope>
    <source>
        <strain evidence="7 8">XSD2</strain>
    </source>
</reference>
<keyword evidence="8" id="KW-1185">Reference proteome</keyword>
<comment type="caution">
    <text evidence="7">The sequence shown here is derived from an EMBL/GenBank/DDBJ whole genome shotgun (WGS) entry which is preliminary data.</text>
</comment>
<evidence type="ECO:0000256" key="4">
    <source>
        <dbReference type="ARBA" id="ARBA00023136"/>
    </source>
</evidence>
<feature type="transmembrane region" description="Helical" evidence="5">
    <location>
        <begin position="58"/>
        <end position="80"/>
    </location>
</feature>
<dbReference type="GO" id="GO:0006508">
    <property type="term" value="P:proteolysis"/>
    <property type="evidence" value="ECO:0007669"/>
    <property type="project" value="UniProtKB-KW"/>
</dbReference>
<keyword evidence="7" id="KW-0645">Protease</keyword>
<evidence type="ECO:0000256" key="5">
    <source>
        <dbReference type="SAM" id="Phobius"/>
    </source>
</evidence>
<dbReference type="GO" id="GO:0016020">
    <property type="term" value="C:membrane"/>
    <property type="evidence" value="ECO:0007669"/>
    <property type="project" value="UniProtKB-SubCell"/>
</dbReference>
<dbReference type="GO" id="GO:0004252">
    <property type="term" value="F:serine-type endopeptidase activity"/>
    <property type="evidence" value="ECO:0007669"/>
    <property type="project" value="InterPro"/>
</dbReference>
<sequence>MKAYIKSNWPKLSVVLVGLFFITGILSLTIPAFGKMVLLYSSNLAEPLNWYRLLTYPLYGGGLLNWAHNALVMVLTGFILENRISKKEILAIIVLSAITGGLLFIFLNQNAGYDLTVASPVMISWGYCSATIVIGLKCWGRLNVFEKVVVIMCLASLLSVWNDNIGFLVGQISVITIIGLVTLIRFRGKELARESNPIE</sequence>
<dbReference type="EMBL" id="QWGR01000016">
    <property type="protein sequence ID" value="RIJ46265.1"/>
    <property type="molecule type" value="Genomic_DNA"/>
</dbReference>
<feature type="transmembrane region" description="Helical" evidence="5">
    <location>
        <begin position="12"/>
        <end position="38"/>
    </location>
</feature>
<dbReference type="SUPFAM" id="SSF144091">
    <property type="entry name" value="Rhomboid-like"/>
    <property type="match status" value="1"/>
</dbReference>